<evidence type="ECO:0000313" key="2">
    <source>
        <dbReference type="Proteomes" id="UP000053424"/>
    </source>
</evidence>
<reference evidence="2" key="2">
    <citation type="submission" date="2015-01" db="EMBL/GenBank/DDBJ databases">
        <title>Evolutionary Origins and Diversification of the Mycorrhizal Mutualists.</title>
        <authorList>
            <consortium name="DOE Joint Genome Institute"/>
            <consortium name="Mycorrhizal Genomics Consortium"/>
            <person name="Kohler A."/>
            <person name="Kuo A."/>
            <person name="Nagy L.G."/>
            <person name="Floudas D."/>
            <person name="Copeland A."/>
            <person name="Barry K.W."/>
            <person name="Cichocki N."/>
            <person name="Veneault-Fourrey C."/>
            <person name="LaButti K."/>
            <person name="Lindquist E.A."/>
            <person name="Lipzen A."/>
            <person name="Lundell T."/>
            <person name="Morin E."/>
            <person name="Murat C."/>
            <person name="Riley R."/>
            <person name="Ohm R."/>
            <person name="Sun H."/>
            <person name="Tunlid A."/>
            <person name="Henrissat B."/>
            <person name="Grigoriev I.V."/>
            <person name="Hibbett D.S."/>
            <person name="Martin F."/>
        </authorList>
    </citation>
    <scope>NUCLEOTIDE SEQUENCE [LARGE SCALE GENOMIC DNA]</scope>
    <source>
        <strain evidence="2">h7</strain>
    </source>
</reference>
<dbReference type="EMBL" id="KN831795">
    <property type="protein sequence ID" value="KIM37769.1"/>
    <property type="molecule type" value="Genomic_DNA"/>
</dbReference>
<evidence type="ECO:0000313" key="1">
    <source>
        <dbReference type="EMBL" id="KIM37769.1"/>
    </source>
</evidence>
<sequence>MDYVLQILIRFLFINDAFFSLARLNSCKRCCIRIARRIYNTKAVSMIGASS</sequence>
<dbReference type="AlphaFoldDB" id="A0A0C3C0G4"/>
<dbReference type="HOGENOM" id="CLU_3106608_0_0_1"/>
<protein>
    <submittedName>
        <fullName evidence="1">Uncharacterized protein</fullName>
    </submittedName>
</protein>
<gene>
    <name evidence="1" type="ORF">M413DRAFT_255282</name>
</gene>
<organism evidence="1 2">
    <name type="scientific">Hebeloma cylindrosporum</name>
    <dbReference type="NCBI Taxonomy" id="76867"/>
    <lineage>
        <taxon>Eukaryota</taxon>
        <taxon>Fungi</taxon>
        <taxon>Dikarya</taxon>
        <taxon>Basidiomycota</taxon>
        <taxon>Agaricomycotina</taxon>
        <taxon>Agaricomycetes</taxon>
        <taxon>Agaricomycetidae</taxon>
        <taxon>Agaricales</taxon>
        <taxon>Agaricineae</taxon>
        <taxon>Hymenogastraceae</taxon>
        <taxon>Hebeloma</taxon>
    </lineage>
</organism>
<accession>A0A0C3C0G4</accession>
<name>A0A0C3C0G4_HEBCY</name>
<dbReference type="Proteomes" id="UP000053424">
    <property type="component" value="Unassembled WGS sequence"/>
</dbReference>
<proteinExistence type="predicted"/>
<reference evidence="1 2" key="1">
    <citation type="submission" date="2014-04" db="EMBL/GenBank/DDBJ databases">
        <authorList>
            <consortium name="DOE Joint Genome Institute"/>
            <person name="Kuo A."/>
            <person name="Gay G."/>
            <person name="Dore J."/>
            <person name="Kohler A."/>
            <person name="Nagy L.G."/>
            <person name="Floudas D."/>
            <person name="Copeland A."/>
            <person name="Barry K.W."/>
            <person name="Cichocki N."/>
            <person name="Veneault-Fourrey C."/>
            <person name="LaButti K."/>
            <person name="Lindquist E.A."/>
            <person name="Lipzen A."/>
            <person name="Lundell T."/>
            <person name="Morin E."/>
            <person name="Murat C."/>
            <person name="Sun H."/>
            <person name="Tunlid A."/>
            <person name="Henrissat B."/>
            <person name="Grigoriev I.V."/>
            <person name="Hibbett D.S."/>
            <person name="Martin F."/>
            <person name="Nordberg H.P."/>
            <person name="Cantor M.N."/>
            <person name="Hua S.X."/>
        </authorList>
    </citation>
    <scope>NUCLEOTIDE SEQUENCE [LARGE SCALE GENOMIC DNA]</scope>
    <source>
        <strain evidence="2">h7</strain>
    </source>
</reference>
<keyword evidence="2" id="KW-1185">Reference proteome</keyword>